<proteinExistence type="predicted"/>
<gene>
    <name evidence="2" type="ORF">H4683_001712</name>
</gene>
<comment type="caution">
    <text evidence="2">The sequence shown here is derived from an EMBL/GenBank/DDBJ whole genome shotgun (WGS) entry which is preliminary data.</text>
</comment>
<protein>
    <submittedName>
        <fullName evidence="2">Uncharacterized protein</fullName>
    </submittedName>
</protein>
<feature type="region of interest" description="Disordered" evidence="1">
    <location>
        <begin position="41"/>
        <end position="63"/>
    </location>
</feature>
<dbReference type="EMBL" id="JADBEL010000007">
    <property type="protein sequence ID" value="MBE1554635.1"/>
    <property type="molecule type" value="Genomic_DNA"/>
</dbReference>
<accession>A0A927MHQ8</accession>
<evidence type="ECO:0000256" key="1">
    <source>
        <dbReference type="SAM" id="MobiDB-lite"/>
    </source>
</evidence>
<evidence type="ECO:0000313" key="3">
    <source>
        <dbReference type="Proteomes" id="UP000658225"/>
    </source>
</evidence>
<sequence length="63" mass="6912">MKSGSGRLDVTGISRTDKAASFAAIAGLAYDPNIWPLELDNNEKRKRQNERSLRPPRPAAMAT</sequence>
<keyword evidence="3" id="KW-1185">Reference proteome</keyword>
<name>A0A927MHQ8_9BACL</name>
<evidence type="ECO:0000313" key="2">
    <source>
        <dbReference type="EMBL" id="MBE1554635.1"/>
    </source>
</evidence>
<reference evidence="2" key="1">
    <citation type="submission" date="2020-10" db="EMBL/GenBank/DDBJ databases">
        <title>Genomic Encyclopedia of Type Strains, Phase IV (KMG-IV): sequencing the most valuable type-strain genomes for metagenomic binning, comparative biology and taxonomic classification.</title>
        <authorList>
            <person name="Goeker M."/>
        </authorList>
    </citation>
    <scope>NUCLEOTIDE SEQUENCE</scope>
    <source>
        <strain evidence="2">DSM 13886</strain>
    </source>
</reference>
<dbReference type="Proteomes" id="UP000658225">
    <property type="component" value="Unassembled WGS sequence"/>
</dbReference>
<dbReference type="AlphaFoldDB" id="A0A927MHQ8"/>
<organism evidence="2 3">
    <name type="scientific">Sporosarcina limicola</name>
    <dbReference type="NCBI Taxonomy" id="34101"/>
    <lineage>
        <taxon>Bacteria</taxon>
        <taxon>Bacillati</taxon>
        <taxon>Bacillota</taxon>
        <taxon>Bacilli</taxon>
        <taxon>Bacillales</taxon>
        <taxon>Caryophanaceae</taxon>
        <taxon>Sporosarcina</taxon>
    </lineage>
</organism>